<dbReference type="AlphaFoldDB" id="A0A1H8EZU9"/>
<dbReference type="GO" id="GO:0008897">
    <property type="term" value="F:holo-[acyl-carrier-protein] synthase activity"/>
    <property type="evidence" value="ECO:0007669"/>
    <property type="project" value="InterPro"/>
</dbReference>
<dbReference type="RefSeq" id="WP_089919155.1">
    <property type="nucleotide sequence ID" value="NZ_FOBB01000009.1"/>
</dbReference>
<feature type="domain" description="4'-phosphopantetheinyl transferase N-terminal" evidence="4">
    <location>
        <begin position="18"/>
        <end position="97"/>
    </location>
</feature>
<sequence>MAGTIYFANYPIPLPTTTFQALVEQLPVYLQTKISKFRRWEDAHASLLGKHLLLAGLKAHGRTANLHMLRYTGFGRPFLEDNIDFNISHAGRMVACVVSPYGRIGIDVEAIRPININDFKGQFTDTEWAAINNASNPLHAFYAHWTCKEAILKADGSGLNTALTSLDVTNKSMVTLEKNQWYLHEIKAFPDYACHVATDQKGLQIKVEEIRF</sequence>
<reference evidence="5 6" key="1">
    <citation type="submission" date="2016-10" db="EMBL/GenBank/DDBJ databases">
        <authorList>
            <person name="de Groot N.N."/>
        </authorList>
    </citation>
    <scope>NUCLEOTIDE SEQUENCE [LARGE SCALE GENOMIC DNA]</scope>
    <source>
        <strain evidence="5 6">DSM 21039</strain>
    </source>
</reference>
<evidence type="ECO:0000259" key="3">
    <source>
        <dbReference type="Pfam" id="PF01648"/>
    </source>
</evidence>
<comment type="similarity">
    <text evidence="1">Belongs to the P-Pant transferase superfamily. Gsp/Sfp/HetI/AcpT family.</text>
</comment>
<dbReference type="InterPro" id="IPR037143">
    <property type="entry name" value="4-PPantetheinyl_Trfase_dom_sf"/>
</dbReference>
<dbReference type="Pfam" id="PF01648">
    <property type="entry name" value="ACPS"/>
    <property type="match status" value="1"/>
</dbReference>
<dbReference type="PANTHER" id="PTHR12215">
    <property type="entry name" value="PHOSPHOPANTETHEINE TRANSFERASE"/>
    <property type="match status" value="1"/>
</dbReference>
<gene>
    <name evidence="5" type="ORF">SAMN04488505_10976</name>
</gene>
<dbReference type="Proteomes" id="UP000198984">
    <property type="component" value="Unassembled WGS sequence"/>
</dbReference>
<evidence type="ECO:0000313" key="6">
    <source>
        <dbReference type="Proteomes" id="UP000198984"/>
    </source>
</evidence>
<name>A0A1H8EZU9_9BACT</name>
<evidence type="ECO:0000256" key="1">
    <source>
        <dbReference type="ARBA" id="ARBA00010990"/>
    </source>
</evidence>
<evidence type="ECO:0000256" key="2">
    <source>
        <dbReference type="ARBA" id="ARBA00022679"/>
    </source>
</evidence>
<dbReference type="Gene3D" id="3.90.470.20">
    <property type="entry name" value="4'-phosphopantetheinyl transferase domain"/>
    <property type="match status" value="2"/>
</dbReference>
<dbReference type="OrthoDB" id="9808281at2"/>
<dbReference type="GO" id="GO:0019878">
    <property type="term" value="P:lysine biosynthetic process via aminoadipic acid"/>
    <property type="evidence" value="ECO:0007669"/>
    <property type="project" value="TreeGrafter"/>
</dbReference>
<protein>
    <submittedName>
        <fullName evidence="5">4'-phosphopantetheinyl transferase</fullName>
    </submittedName>
</protein>
<feature type="domain" description="4'-phosphopantetheinyl transferase" evidence="3">
    <location>
        <begin position="103"/>
        <end position="189"/>
    </location>
</feature>
<dbReference type="EMBL" id="FOBB01000009">
    <property type="protein sequence ID" value="SEN25032.1"/>
    <property type="molecule type" value="Genomic_DNA"/>
</dbReference>
<organism evidence="5 6">
    <name type="scientific">Chitinophaga rupis</name>
    <dbReference type="NCBI Taxonomy" id="573321"/>
    <lineage>
        <taxon>Bacteria</taxon>
        <taxon>Pseudomonadati</taxon>
        <taxon>Bacteroidota</taxon>
        <taxon>Chitinophagia</taxon>
        <taxon>Chitinophagales</taxon>
        <taxon>Chitinophagaceae</taxon>
        <taxon>Chitinophaga</taxon>
    </lineage>
</organism>
<proteinExistence type="inferred from homology"/>
<evidence type="ECO:0000259" key="4">
    <source>
        <dbReference type="Pfam" id="PF22624"/>
    </source>
</evidence>
<dbReference type="InterPro" id="IPR008278">
    <property type="entry name" value="4-PPantetheinyl_Trfase_dom"/>
</dbReference>
<keyword evidence="6" id="KW-1185">Reference proteome</keyword>
<dbReference type="InterPro" id="IPR055066">
    <property type="entry name" value="AASDHPPT_N"/>
</dbReference>
<dbReference type="GO" id="GO:0005829">
    <property type="term" value="C:cytosol"/>
    <property type="evidence" value="ECO:0007669"/>
    <property type="project" value="TreeGrafter"/>
</dbReference>
<keyword evidence="2 5" id="KW-0808">Transferase</keyword>
<dbReference type="PANTHER" id="PTHR12215:SF10">
    <property type="entry name" value="L-AMINOADIPATE-SEMIALDEHYDE DEHYDROGENASE-PHOSPHOPANTETHEINYL TRANSFERASE"/>
    <property type="match status" value="1"/>
</dbReference>
<dbReference type="Pfam" id="PF22624">
    <property type="entry name" value="AASDHPPT_N"/>
    <property type="match status" value="1"/>
</dbReference>
<dbReference type="STRING" id="573321.SAMN04488505_10976"/>
<dbReference type="SUPFAM" id="SSF56214">
    <property type="entry name" value="4'-phosphopantetheinyl transferase"/>
    <property type="match status" value="2"/>
</dbReference>
<evidence type="ECO:0000313" key="5">
    <source>
        <dbReference type="EMBL" id="SEN25032.1"/>
    </source>
</evidence>
<accession>A0A1H8EZU9</accession>
<dbReference type="InterPro" id="IPR050559">
    <property type="entry name" value="P-Pant_transferase_sf"/>
</dbReference>
<dbReference type="GO" id="GO:0000287">
    <property type="term" value="F:magnesium ion binding"/>
    <property type="evidence" value="ECO:0007669"/>
    <property type="project" value="InterPro"/>
</dbReference>